<evidence type="ECO:0000256" key="1">
    <source>
        <dbReference type="ARBA" id="ARBA00022837"/>
    </source>
</evidence>
<dbReference type="RefSeq" id="XP_031557726.1">
    <property type="nucleotide sequence ID" value="XM_031701866.1"/>
</dbReference>
<dbReference type="InterPro" id="IPR011992">
    <property type="entry name" value="EF-hand-dom_pair"/>
</dbReference>
<gene>
    <name evidence="5" type="primary">LOC116294299</name>
</gene>
<feature type="domain" description="EF-hand" evidence="3">
    <location>
        <begin position="79"/>
        <end position="114"/>
    </location>
</feature>
<dbReference type="KEGG" id="aten:116294299"/>
<feature type="signal peptide" evidence="2">
    <location>
        <begin position="1"/>
        <end position="23"/>
    </location>
</feature>
<keyword evidence="2" id="KW-0732">Signal</keyword>
<dbReference type="PROSITE" id="PS50222">
    <property type="entry name" value="EF_HAND_2"/>
    <property type="match status" value="1"/>
</dbReference>
<proteinExistence type="predicted"/>
<dbReference type="PROSITE" id="PS00018">
    <property type="entry name" value="EF_HAND_1"/>
    <property type="match status" value="1"/>
</dbReference>
<accession>A0A6P8HQ69</accession>
<dbReference type="Gene3D" id="1.10.238.10">
    <property type="entry name" value="EF-hand"/>
    <property type="match status" value="1"/>
</dbReference>
<organism evidence="4 5">
    <name type="scientific">Actinia tenebrosa</name>
    <name type="common">Australian red waratah sea anemone</name>
    <dbReference type="NCBI Taxonomy" id="6105"/>
    <lineage>
        <taxon>Eukaryota</taxon>
        <taxon>Metazoa</taxon>
        <taxon>Cnidaria</taxon>
        <taxon>Anthozoa</taxon>
        <taxon>Hexacorallia</taxon>
        <taxon>Actiniaria</taxon>
        <taxon>Actiniidae</taxon>
        <taxon>Actinia</taxon>
    </lineage>
</organism>
<dbReference type="Pfam" id="PF00036">
    <property type="entry name" value="EF-hand_1"/>
    <property type="match status" value="1"/>
</dbReference>
<dbReference type="GO" id="GO:0005509">
    <property type="term" value="F:calcium ion binding"/>
    <property type="evidence" value="ECO:0007669"/>
    <property type="project" value="InterPro"/>
</dbReference>
<sequence>MKTLMLLAALCLVLCVVLPQTDGACYVIRVVRCYLVYSNGRWYRLCRVQYRYRCYGKRDQIEDDQGRAESKRKRPAEKAIIEKFPHKCSTYDKNGDGKITFDEFRKTLKDVHDTKTLRKLFKATDKDGEFKRVPTTKM</sequence>
<dbReference type="InParanoid" id="A0A6P8HQ69"/>
<evidence type="ECO:0000313" key="4">
    <source>
        <dbReference type="Proteomes" id="UP000515163"/>
    </source>
</evidence>
<dbReference type="InterPro" id="IPR018247">
    <property type="entry name" value="EF_Hand_1_Ca_BS"/>
</dbReference>
<dbReference type="InterPro" id="IPR002048">
    <property type="entry name" value="EF_hand_dom"/>
</dbReference>
<dbReference type="Proteomes" id="UP000515163">
    <property type="component" value="Unplaced"/>
</dbReference>
<evidence type="ECO:0000256" key="2">
    <source>
        <dbReference type="SAM" id="SignalP"/>
    </source>
</evidence>
<evidence type="ECO:0000259" key="3">
    <source>
        <dbReference type="PROSITE" id="PS50222"/>
    </source>
</evidence>
<name>A0A6P8HQ69_ACTTE</name>
<feature type="chain" id="PRO_5028065579" evidence="2">
    <location>
        <begin position="24"/>
        <end position="138"/>
    </location>
</feature>
<dbReference type="AlphaFoldDB" id="A0A6P8HQ69"/>
<reference evidence="5" key="1">
    <citation type="submission" date="2025-08" db="UniProtKB">
        <authorList>
            <consortium name="RefSeq"/>
        </authorList>
    </citation>
    <scope>IDENTIFICATION</scope>
    <source>
        <tissue evidence="5">Tentacle</tissue>
    </source>
</reference>
<protein>
    <submittedName>
        <fullName evidence="5">Uncharacterized protein LOC116294299</fullName>
    </submittedName>
</protein>
<keyword evidence="4" id="KW-1185">Reference proteome</keyword>
<dbReference type="GeneID" id="116294299"/>
<dbReference type="SUPFAM" id="SSF47473">
    <property type="entry name" value="EF-hand"/>
    <property type="match status" value="1"/>
</dbReference>
<dbReference type="OrthoDB" id="10304386at2759"/>
<evidence type="ECO:0000313" key="5">
    <source>
        <dbReference type="RefSeq" id="XP_031557726.1"/>
    </source>
</evidence>
<keyword evidence="1" id="KW-0106">Calcium</keyword>